<accession>A0A9W6YRG4</accession>
<reference evidence="1" key="1">
    <citation type="submission" date="2023-04" db="EMBL/GenBank/DDBJ databases">
        <title>Phytophthora fragariaefolia NBRC 109709.</title>
        <authorList>
            <person name="Ichikawa N."/>
            <person name="Sato H."/>
            <person name="Tonouchi N."/>
        </authorList>
    </citation>
    <scope>NUCLEOTIDE SEQUENCE</scope>
    <source>
        <strain evidence="1">NBRC 109709</strain>
    </source>
</reference>
<dbReference type="Proteomes" id="UP001165121">
    <property type="component" value="Unassembled WGS sequence"/>
</dbReference>
<protein>
    <submittedName>
        <fullName evidence="1">Unnamed protein product</fullName>
    </submittedName>
</protein>
<name>A0A9W6YRG4_9STRA</name>
<evidence type="ECO:0000313" key="1">
    <source>
        <dbReference type="EMBL" id="GMG18438.1"/>
    </source>
</evidence>
<dbReference type="InterPro" id="IPR037104">
    <property type="entry name" value="Annexin_sf"/>
</dbReference>
<gene>
    <name evidence="1" type="ORF">Pfra01_003068800</name>
</gene>
<sequence>MKFPEEILKEIGVETDADVALELKKGLYGLKQAGRLWSKLLHLKLVEIGFDQSLVVMFVYHRCAIKFLDMRIEYSDEYGYDLDQEVIISVLQEAYGLKKVHAVRVLIGEGWNEAQDASTDLSPACSGLT</sequence>
<dbReference type="GO" id="GO:0005544">
    <property type="term" value="F:calcium-dependent phospholipid binding"/>
    <property type="evidence" value="ECO:0007669"/>
    <property type="project" value="InterPro"/>
</dbReference>
<comment type="caution">
    <text evidence="1">The sequence shown here is derived from an EMBL/GenBank/DDBJ whole genome shotgun (WGS) entry which is preliminary data.</text>
</comment>
<dbReference type="EMBL" id="BSXT01019458">
    <property type="protein sequence ID" value="GMG18438.1"/>
    <property type="molecule type" value="Genomic_DNA"/>
</dbReference>
<dbReference type="AlphaFoldDB" id="A0A9W6YRG4"/>
<dbReference type="SUPFAM" id="SSF47874">
    <property type="entry name" value="Annexin"/>
    <property type="match status" value="1"/>
</dbReference>
<organism evidence="1 2">
    <name type="scientific">Phytophthora fragariaefolia</name>
    <dbReference type="NCBI Taxonomy" id="1490495"/>
    <lineage>
        <taxon>Eukaryota</taxon>
        <taxon>Sar</taxon>
        <taxon>Stramenopiles</taxon>
        <taxon>Oomycota</taxon>
        <taxon>Peronosporomycetes</taxon>
        <taxon>Peronosporales</taxon>
        <taxon>Peronosporaceae</taxon>
        <taxon>Phytophthora</taxon>
    </lineage>
</organism>
<dbReference type="OrthoDB" id="413361at2759"/>
<dbReference type="GO" id="GO:0005509">
    <property type="term" value="F:calcium ion binding"/>
    <property type="evidence" value="ECO:0007669"/>
    <property type="project" value="InterPro"/>
</dbReference>
<proteinExistence type="predicted"/>
<evidence type="ECO:0000313" key="2">
    <source>
        <dbReference type="Proteomes" id="UP001165121"/>
    </source>
</evidence>
<keyword evidence="2" id="KW-1185">Reference proteome</keyword>